<comment type="subcellular location">
    <subcellularLocation>
        <location evidence="5">Cell membrane</location>
        <topology evidence="5">Multi-pass membrane protein</topology>
    </subcellularLocation>
</comment>
<sequence length="156" mass="16353">MKGKNMESWLFLALVLVVALVGKNMSLIIATGVVMALKLIPFASKWLPVIQAKGINWGVTVISVAILIPIATGQIGFKDLINTFKSPAGWIAILAGIAVAILSRYGVDQLAAVPQVTVALVLGTIIGVVVFKGVAAGPVIASGMTYLVITLFNLHF</sequence>
<evidence type="ECO:0000313" key="7">
    <source>
        <dbReference type="Proteomes" id="UP000051311"/>
    </source>
</evidence>
<comment type="caution">
    <text evidence="6">The sequence shown here is derived from an EMBL/GenBank/DDBJ whole genome shotgun (WGS) entry which is preliminary data.</text>
</comment>
<feature type="transmembrane region" description="Helical" evidence="5">
    <location>
        <begin position="89"/>
        <end position="107"/>
    </location>
</feature>
<comment type="caution">
    <text evidence="5">Lacks conserved residue(s) required for the propagation of feature annotation.</text>
</comment>
<dbReference type="GO" id="GO:0005886">
    <property type="term" value="C:plasma membrane"/>
    <property type="evidence" value="ECO:0007669"/>
    <property type="project" value="UniProtKB-SubCell"/>
</dbReference>
<evidence type="ECO:0000256" key="1">
    <source>
        <dbReference type="ARBA" id="ARBA00022475"/>
    </source>
</evidence>
<dbReference type="Pfam" id="PF04284">
    <property type="entry name" value="DUF441"/>
    <property type="match status" value="1"/>
</dbReference>
<feature type="transmembrane region" description="Helical" evidence="5">
    <location>
        <begin position="54"/>
        <end position="77"/>
    </location>
</feature>
<dbReference type="PANTHER" id="PTHR38452">
    <property type="entry name" value="UPF0756 MEMBRANE PROTEIN YEAL"/>
    <property type="match status" value="1"/>
</dbReference>
<keyword evidence="2 5" id="KW-0812">Transmembrane</keyword>
<keyword evidence="3 5" id="KW-1133">Transmembrane helix</keyword>
<dbReference type="STRING" id="1423748.FC37_GL001309"/>
<evidence type="ECO:0000256" key="4">
    <source>
        <dbReference type="ARBA" id="ARBA00023136"/>
    </source>
</evidence>
<accession>A0A0R1P9B7</accession>
<evidence type="ECO:0000256" key="5">
    <source>
        <dbReference type="HAMAP-Rule" id="MF_01874"/>
    </source>
</evidence>
<feature type="transmembrane region" description="Helical" evidence="5">
    <location>
        <begin position="119"/>
        <end position="152"/>
    </location>
</feature>
<dbReference type="InterPro" id="IPR007382">
    <property type="entry name" value="UPF0756_TM"/>
</dbReference>
<dbReference type="HAMAP" id="MF_01874">
    <property type="entry name" value="UPF0756"/>
    <property type="match status" value="1"/>
</dbReference>
<dbReference type="EMBL" id="AZEL01000002">
    <property type="protein sequence ID" value="KRL25395.1"/>
    <property type="molecule type" value="Genomic_DNA"/>
</dbReference>
<evidence type="ECO:0000313" key="6">
    <source>
        <dbReference type="EMBL" id="KRL25395.1"/>
    </source>
</evidence>
<proteinExistence type="inferred from homology"/>
<comment type="similarity">
    <text evidence="5">Belongs to the UPF0756 family.</text>
</comment>
<evidence type="ECO:0000256" key="2">
    <source>
        <dbReference type="ARBA" id="ARBA00022692"/>
    </source>
</evidence>
<reference evidence="6 7" key="1">
    <citation type="journal article" date="2015" name="Genome Announc.">
        <title>Expanding the biotechnology potential of lactobacilli through comparative genomics of 213 strains and associated genera.</title>
        <authorList>
            <person name="Sun Z."/>
            <person name="Harris H.M."/>
            <person name="McCann A."/>
            <person name="Guo C."/>
            <person name="Argimon S."/>
            <person name="Zhang W."/>
            <person name="Yang X."/>
            <person name="Jeffery I.B."/>
            <person name="Cooney J.C."/>
            <person name="Kagawa T.F."/>
            <person name="Liu W."/>
            <person name="Song Y."/>
            <person name="Salvetti E."/>
            <person name="Wrobel A."/>
            <person name="Rasinkangas P."/>
            <person name="Parkhill J."/>
            <person name="Rea M.C."/>
            <person name="O'Sullivan O."/>
            <person name="Ritari J."/>
            <person name="Douillard F.P."/>
            <person name="Paul Ross R."/>
            <person name="Yang R."/>
            <person name="Briner A.E."/>
            <person name="Felis G.E."/>
            <person name="de Vos W.M."/>
            <person name="Barrangou R."/>
            <person name="Klaenhammer T.R."/>
            <person name="Caufield P.W."/>
            <person name="Cui Y."/>
            <person name="Zhang H."/>
            <person name="O'Toole P.W."/>
        </authorList>
    </citation>
    <scope>NUCLEOTIDE SEQUENCE [LARGE SCALE GENOMIC DNA]</scope>
    <source>
        <strain evidence="6 7">DSM 10532</strain>
    </source>
</reference>
<dbReference type="AlphaFoldDB" id="A0A0R1P9B7"/>
<evidence type="ECO:0000256" key="3">
    <source>
        <dbReference type="ARBA" id="ARBA00022989"/>
    </source>
</evidence>
<dbReference type="eggNOG" id="COG2707">
    <property type="taxonomic scope" value="Bacteria"/>
</dbReference>
<dbReference type="PANTHER" id="PTHR38452:SF1">
    <property type="entry name" value="UPF0756 MEMBRANE PROTEIN YEAL"/>
    <property type="match status" value="1"/>
</dbReference>
<organism evidence="6 7">
    <name type="scientific">Lactobacillus gallinarum DSM 10532 = JCM 2011</name>
    <dbReference type="NCBI Taxonomy" id="1423748"/>
    <lineage>
        <taxon>Bacteria</taxon>
        <taxon>Bacillati</taxon>
        <taxon>Bacillota</taxon>
        <taxon>Bacilli</taxon>
        <taxon>Lactobacillales</taxon>
        <taxon>Lactobacillaceae</taxon>
        <taxon>Lactobacillus</taxon>
    </lineage>
</organism>
<protein>
    <recommendedName>
        <fullName evidence="5">UPF0756 membrane protein FC37_GL001309</fullName>
    </recommendedName>
</protein>
<keyword evidence="1 5" id="KW-1003">Cell membrane</keyword>
<gene>
    <name evidence="6" type="ORF">FC37_GL001309</name>
</gene>
<dbReference type="Proteomes" id="UP000051311">
    <property type="component" value="Unassembled WGS sequence"/>
</dbReference>
<dbReference type="PATRIC" id="fig|1423748.3.peg.1371"/>
<keyword evidence="4 5" id="KW-0472">Membrane</keyword>
<name>A0A0R1P9B7_9LACO</name>